<dbReference type="InterPro" id="IPR004466">
    <property type="entry name" value="RNase_M5"/>
</dbReference>
<dbReference type="SUPFAM" id="SSF110455">
    <property type="entry name" value="Toprim domain"/>
    <property type="match status" value="1"/>
</dbReference>
<organism evidence="14 15">
    <name type="scientific">Pseudolactococcus hodotermopsidis</name>
    <dbReference type="NCBI Taxonomy" id="2709157"/>
    <lineage>
        <taxon>Bacteria</taxon>
        <taxon>Bacillati</taxon>
        <taxon>Bacillota</taxon>
        <taxon>Bacilli</taxon>
        <taxon>Lactobacillales</taxon>
        <taxon>Streptococcaceae</taxon>
        <taxon>Pseudolactococcus</taxon>
    </lineage>
</organism>
<dbReference type="HAMAP" id="MF_01469">
    <property type="entry name" value="RNase_M5"/>
    <property type="match status" value="1"/>
</dbReference>
<gene>
    <name evidence="11 14" type="primary">rnmV</name>
    <name evidence="14" type="ORF">Hs30E_03610</name>
</gene>
<dbReference type="GO" id="GO:0046872">
    <property type="term" value="F:metal ion binding"/>
    <property type="evidence" value="ECO:0007669"/>
    <property type="project" value="UniProtKB-KW"/>
</dbReference>
<comment type="similarity">
    <text evidence="11">Belongs to the ribonuclease M5 family.</text>
</comment>
<evidence type="ECO:0000256" key="9">
    <source>
        <dbReference type="ARBA" id="ARBA00022842"/>
    </source>
</evidence>
<dbReference type="PROSITE" id="PS50880">
    <property type="entry name" value="TOPRIM"/>
    <property type="match status" value="1"/>
</dbReference>
<dbReference type="GO" id="GO:0019843">
    <property type="term" value="F:rRNA binding"/>
    <property type="evidence" value="ECO:0007669"/>
    <property type="project" value="UniProtKB-KW"/>
</dbReference>
<dbReference type="GO" id="GO:0005737">
    <property type="term" value="C:cytoplasm"/>
    <property type="evidence" value="ECO:0007669"/>
    <property type="project" value="UniProtKB-SubCell"/>
</dbReference>
<keyword evidence="8 11" id="KW-0378">Hydrolase</keyword>
<evidence type="ECO:0000256" key="6">
    <source>
        <dbReference type="ARBA" id="ARBA00022730"/>
    </source>
</evidence>
<evidence type="ECO:0000256" key="5">
    <source>
        <dbReference type="ARBA" id="ARBA00022723"/>
    </source>
</evidence>
<keyword evidence="6 11" id="KW-0699">rRNA-binding</keyword>
<dbReference type="Proteomes" id="UP000480303">
    <property type="component" value="Unassembled WGS sequence"/>
</dbReference>
<proteinExistence type="inferred from homology"/>
<dbReference type="CDD" id="cd01027">
    <property type="entry name" value="TOPRIM_RNase_M5_like"/>
    <property type="match status" value="1"/>
</dbReference>
<dbReference type="Gene3D" id="3.40.1360.10">
    <property type="match status" value="1"/>
</dbReference>
<keyword evidence="3 11" id="KW-0698">rRNA processing</keyword>
<keyword evidence="15" id="KW-1185">Reference proteome</keyword>
<dbReference type="EC" id="3.1.26.8" evidence="11 12"/>
<dbReference type="InterPro" id="IPR025156">
    <property type="entry name" value="RNase_M5_C"/>
</dbReference>
<dbReference type="RefSeq" id="WP_172207534.1">
    <property type="nucleotide sequence ID" value="NZ_BLLI01000006.1"/>
</dbReference>
<keyword evidence="7 11" id="KW-0255">Endonuclease</keyword>
<comment type="caution">
    <text evidence="14">The sequence shown here is derived from an EMBL/GenBank/DDBJ whole genome shotgun (WGS) entry which is preliminary data.</text>
</comment>
<name>A0A6A0B8R9_9LACT</name>
<dbReference type="InterPro" id="IPR006171">
    <property type="entry name" value="TOPRIM_dom"/>
</dbReference>
<keyword evidence="2 11" id="KW-0690">Ribosome biogenesis</keyword>
<dbReference type="NCBIfam" id="TIGR00334">
    <property type="entry name" value="5S_RNA_mat_M5"/>
    <property type="match status" value="1"/>
</dbReference>
<evidence type="ECO:0000256" key="8">
    <source>
        <dbReference type="ARBA" id="ARBA00022801"/>
    </source>
</evidence>
<dbReference type="SMART" id="SM00493">
    <property type="entry name" value="TOPRIM"/>
    <property type="match status" value="1"/>
</dbReference>
<evidence type="ECO:0000256" key="10">
    <source>
        <dbReference type="ARBA" id="ARBA00022884"/>
    </source>
</evidence>
<evidence type="ECO:0000256" key="12">
    <source>
        <dbReference type="NCBIfam" id="TIGR00334"/>
    </source>
</evidence>
<evidence type="ECO:0000256" key="2">
    <source>
        <dbReference type="ARBA" id="ARBA00022517"/>
    </source>
</evidence>
<dbReference type="Pfam" id="PF13331">
    <property type="entry name" value="DUF4093"/>
    <property type="match status" value="1"/>
</dbReference>
<accession>A0A6A0B8R9</accession>
<keyword evidence="5" id="KW-0479">Metal-binding</keyword>
<dbReference type="EMBL" id="BLLI01000006">
    <property type="protein sequence ID" value="GFH41810.1"/>
    <property type="molecule type" value="Genomic_DNA"/>
</dbReference>
<dbReference type="FunFam" id="3.40.1360.10:FF:000006">
    <property type="entry name" value="Ribonuclease M5"/>
    <property type="match status" value="1"/>
</dbReference>
<reference evidence="14 15" key="1">
    <citation type="submission" date="2020-02" db="EMBL/GenBank/DDBJ databases">
        <title>Draft genome sequence of Lactococcus sp. Hs30E4-3.</title>
        <authorList>
            <person name="Noda S."/>
            <person name="Yuki M."/>
            <person name="Ohkuma M."/>
        </authorList>
    </citation>
    <scope>NUCLEOTIDE SEQUENCE [LARGE SCALE GENOMIC DNA]</scope>
    <source>
        <strain evidence="14 15">Hs30E4-3</strain>
    </source>
</reference>
<evidence type="ECO:0000313" key="15">
    <source>
        <dbReference type="Proteomes" id="UP000480303"/>
    </source>
</evidence>
<keyword evidence="4 11" id="KW-0540">Nuclease</keyword>
<keyword evidence="10 11" id="KW-0694">RNA-binding</keyword>
<evidence type="ECO:0000256" key="4">
    <source>
        <dbReference type="ARBA" id="ARBA00022722"/>
    </source>
</evidence>
<dbReference type="Pfam" id="PF01751">
    <property type="entry name" value="Toprim"/>
    <property type="match status" value="1"/>
</dbReference>
<dbReference type="GO" id="GO:0006364">
    <property type="term" value="P:rRNA processing"/>
    <property type="evidence" value="ECO:0007669"/>
    <property type="project" value="UniProtKB-UniRule"/>
</dbReference>
<feature type="domain" description="Toprim" evidence="13">
    <location>
        <begin position="8"/>
        <end position="91"/>
    </location>
</feature>
<evidence type="ECO:0000256" key="3">
    <source>
        <dbReference type="ARBA" id="ARBA00022552"/>
    </source>
</evidence>
<evidence type="ECO:0000256" key="7">
    <source>
        <dbReference type="ARBA" id="ARBA00022759"/>
    </source>
</evidence>
<dbReference type="InterPro" id="IPR034141">
    <property type="entry name" value="TOPRIM_RNase_M5-like"/>
</dbReference>
<dbReference type="GO" id="GO:0043822">
    <property type="term" value="F:ribonuclease M5 activity"/>
    <property type="evidence" value="ECO:0007669"/>
    <property type="project" value="UniProtKB-UniRule"/>
</dbReference>
<protein>
    <recommendedName>
        <fullName evidence="11 12">Ribonuclease M5</fullName>
        <ecNumber evidence="11 12">3.1.26.8</ecNumber>
    </recommendedName>
    <alternativeName>
        <fullName evidence="11">RNase M5</fullName>
    </alternativeName>
    <alternativeName>
        <fullName evidence="11">Ribosomal RNA terminal maturase M5</fullName>
    </alternativeName>
</protein>
<keyword evidence="1 11" id="KW-0963">Cytoplasm</keyword>
<comment type="catalytic activity">
    <reaction evidence="11">
        <text>Endonucleolytic cleavage of RNA, removing 21 and 42 nucleotides, respectively, from the 5'- and 3'-termini of a 5S-rRNA precursor.</text>
        <dbReference type="EC" id="3.1.26.8"/>
    </reaction>
</comment>
<dbReference type="PANTHER" id="PTHR39156:SF1">
    <property type="entry name" value="RIBONUCLEASE M5"/>
    <property type="match status" value="1"/>
</dbReference>
<evidence type="ECO:0000313" key="14">
    <source>
        <dbReference type="EMBL" id="GFH41810.1"/>
    </source>
</evidence>
<comment type="function">
    <text evidence="11">Required for correct processing of both the 5' and 3' ends of 5S rRNA precursor. Cleaves both sides of a double-stranded region yielding mature 5S rRNA in one step.</text>
</comment>
<comment type="subcellular location">
    <subcellularLocation>
        <location evidence="11">Cytoplasm</location>
    </subcellularLocation>
</comment>
<evidence type="ECO:0000256" key="1">
    <source>
        <dbReference type="ARBA" id="ARBA00022490"/>
    </source>
</evidence>
<evidence type="ECO:0000256" key="11">
    <source>
        <dbReference type="HAMAP-Rule" id="MF_01469"/>
    </source>
</evidence>
<dbReference type="AlphaFoldDB" id="A0A6A0B8R9"/>
<keyword evidence="9" id="KW-0460">Magnesium</keyword>
<evidence type="ECO:0000259" key="13">
    <source>
        <dbReference type="PROSITE" id="PS50880"/>
    </source>
</evidence>
<sequence>MANKIKISEILVVEGKDDTANLRQYYDVETYETQGSAISEDDLDRIDRLNDLRGVIVFTDPDHSGERIRRIIMTAIPTVKHAFLNRDEARPKSKTKGRSLGVEHASFEDLQKALSQVTSNFEDEDNFDIAPKDLIRLGLIAAKDSRQRREFLGEQLRIGYSNAKQLLKRLALFGVSLAEVEDVMREFD</sequence>
<dbReference type="PANTHER" id="PTHR39156">
    <property type="entry name" value="RIBONUCLEASE M5"/>
    <property type="match status" value="1"/>
</dbReference>